<dbReference type="GO" id="GO:0046872">
    <property type="term" value="F:metal ion binding"/>
    <property type="evidence" value="ECO:0007669"/>
    <property type="project" value="UniProtKB-KW"/>
</dbReference>
<dbReference type="Gene3D" id="3.30.390.10">
    <property type="entry name" value="Enolase-like, N-terminal domain"/>
    <property type="match status" value="1"/>
</dbReference>
<organism evidence="4 5">
    <name type="scientific">Thermonema lapsum</name>
    <dbReference type="NCBI Taxonomy" id="28195"/>
    <lineage>
        <taxon>Bacteria</taxon>
        <taxon>Pseudomonadati</taxon>
        <taxon>Bacteroidota</taxon>
        <taxon>Cytophagia</taxon>
        <taxon>Cytophagales</taxon>
        <taxon>Thermonemataceae</taxon>
        <taxon>Thermonema</taxon>
    </lineage>
</organism>
<reference evidence="4 5" key="1">
    <citation type="submission" date="2020-03" db="EMBL/GenBank/DDBJ databases">
        <title>Genomic Encyclopedia of Type Strains, Phase IV (KMG-IV): sequencing the most valuable type-strain genomes for metagenomic binning, comparative biology and taxonomic classification.</title>
        <authorList>
            <person name="Goeker M."/>
        </authorList>
    </citation>
    <scope>NUCLEOTIDE SEQUENCE [LARGE SCALE GENOMIC DNA]</scope>
    <source>
        <strain evidence="4 5">DSM 5718</strain>
    </source>
</reference>
<dbReference type="SFLD" id="SFLDG00180">
    <property type="entry name" value="muconate_cycloisomerase"/>
    <property type="match status" value="1"/>
</dbReference>
<evidence type="ECO:0000313" key="4">
    <source>
        <dbReference type="EMBL" id="NIK73389.1"/>
    </source>
</evidence>
<dbReference type="SFLD" id="SFLDF00009">
    <property type="entry name" value="o-succinylbenzoate_synthase"/>
    <property type="match status" value="1"/>
</dbReference>
<dbReference type="InterPro" id="IPR018110">
    <property type="entry name" value="Mandel_Rmase/mucon_lact_enz_CS"/>
</dbReference>
<dbReference type="Proteomes" id="UP000537126">
    <property type="component" value="Unassembled WGS sequence"/>
</dbReference>
<dbReference type="PROSITE" id="PS00909">
    <property type="entry name" value="MR_MLE_2"/>
    <property type="match status" value="1"/>
</dbReference>
<proteinExistence type="predicted"/>
<dbReference type="InterPro" id="IPR029017">
    <property type="entry name" value="Enolase-like_N"/>
</dbReference>
<protein>
    <recommendedName>
        <fullName evidence="2">o-succinylbenzoate synthase</fullName>
        <ecNumber evidence="2">4.2.1.113</ecNumber>
    </recommendedName>
</protein>
<dbReference type="GO" id="GO:0043748">
    <property type="term" value="F:O-succinylbenzoate synthase activity"/>
    <property type="evidence" value="ECO:0007669"/>
    <property type="project" value="UniProtKB-EC"/>
</dbReference>
<gene>
    <name evidence="4" type="ORF">FHS56_000875</name>
</gene>
<dbReference type="GO" id="GO:0009234">
    <property type="term" value="P:menaquinone biosynthetic process"/>
    <property type="evidence" value="ECO:0007669"/>
    <property type="project" value="UniProtKB-UniRule"/>
</dbReference>
<dbReference type="NCBIfam" id="TIGR01927">
    <property type="entry name" value="menC_gam_Gplu"/>
    <property type="match status" value="1"/>
</dbReference>
<evidence type="ECO:0000313" key="5">
    <source>
        <dbReference type="Proteomes" id="UP000537126"/>
    </source>
</evidence>
<dbReference type="SMART" id="SM00922">
    <property type="entry name" value="MR_MLE"/>
    <property type="match status" value="1"/>
</dbReference>
<evidence type="ECO:0000256" key="2">
    <source>
        <dbReference type="NCBIfam" id="TIGR01927"/>
    </source>
</evidence>
<dbReference type="PANTHER" id="PTHR48073:SF2">
    <property type="entry name" value="O-SUCCINYLBENZOATE SYNTHASE"/>
    <property type="match status" value="1"/>
</dbReference>
<keyword evidence="5" id="KW-1185">Reference proteome</keyword>
<evidence type="ECO:0000259" key="3">
    <source>
        <dbReference type="SMART" id="SM00922"/>
    </source>
</evidence>
<dbReference type="Gene3D" id="3.20.20.120">
    <property type="entry name" value="Enolase-like C-terminal domain"/>
    <property type="match status" value="1"/>
</dbReference>
<dbReference type="InterPro" id="IPR036849">
    <property type="entry name" value="Enolase-like_C_sf"/>
</dbReference>
<dbReference type="InterPro" id="IPR029065">
    <property type="entry name" value="Enolase_C-like"/>
</dbReference>
<sequence>MNYRLIPYTLHFKFKAGTSRGYLTQKTSYFIILNDAHGRQGIGEAAPVPGLSPDDHPHLPKQAHQLLGELCRQTFDSLDEALQWVAAHCPHGFPSLRFGVETALRSFWASHPLVLFDSPFVQGKQGIPINGLVWMGNLDFMQEQIEEKLQQGFRCIKMKIGALEVEKELDLLRKLRQRFSADALTLRVDANGAFDSKQAMPVLEALAQLEVHSIEQPIRPGQWDAMARLCQESPTPIALDEELIGIHTREEKRQLLEHIHPHYIILKPTLTGGLEAANEWIRLAESMDIGWWATSALESNVGLNAISQWTATWAPKLPQGLGTGQLYHNNLPLPLEIHTGQLYAHFDPTPPVADFEQWFNTQ</sequence>
<dbReference type="Pfam" id="PF13378">
    <property type="entry name" value="MR_MLE_C"/>
    <property type="match status" value="1"/>
</dbReference>
<accession>A0A846MPJ5</accession>
<dbReference type="GO" id="GO:0009063">
    <property type="term" value="P:amino acid catabolic process"/>
    <property type="evidence" value="ECO:0007669"/>
    <property type="project" value="InterPro"/>
</dbReference>
<dbReference type="EC" id="4.2.1.113" evidence="2"/>
<dbReference type="InterPro" id="IPR013342">
    <property type="entry name" value="Mandelate_racemase_C"/>
</dbReference>
<dbReference type="RefSeq" id="WP_166918630.1">
    <property type="nucleotide sequence ID" value="NZ_JAASRN010000001.1"/>
</dbReference>
<dbReference type="SUPFAM" id="SSF54826">
    <property type="entry name" value="Enolase N-terminal domain-like"/>
    <property type="match status" value="1"/>
</dbReference>
<feature type="domain" description="Mandelate racemase/muconate lactonizing enzyme C-terminal" evidence="3">
    <location>
        <begin position="138"/>
        <end position="236"/>
    </location>
</feature>
<dbReference type="PANTHER" id="PTHR48073">
    <property type="entry name" value="O-SUCCINYLBENZOATE SYNTHASE-RELATED"/>
    <property type="match status" value="1"/>
</dbReference>
<dbReference type="SUPFAM" id="SSF51604">
    <property type="entry name" value="Enolase C-terminal domain-like"/>
    <property type="match status" value="1"/>
</dbReference>
<dbReference type="AlphaFoldDB" id="A0A846MPJ5"/>
<dbReference type="SFLD" id="SFLDS00001">
    <property type="entry name" value="Enolase"/>
    <property type="match status" value="1"/>
</dbReference>
<comment type="caution">
    <text evidence="4">The sequence shown here is derived from an EMBL/GenBank/DDBJ whole genome shotgun (WGS) entry which is preliminary data.</text>
</comment>
<dbReference type="CDD" id="cd03320">
    <property type="entry name" value="OSBS"/>
    <property type="match status" value="1"/>
</dbReference>
<dbReference type="EMBL" id="JAASRN010000001">
    <property type="protein sequence ID" value="NIK73389.1"/>
    <property type="molecule type" value="Genomic_DNA"/>
</dbReference>
<dbReference type="GO" id="GO:0016854">
    <property type="term" value="F:racemase and epimerase activity"/>
    <property type="evidence" value="ECO:0007669"/>
    <property type="project" value="UniProtKB-ARBA"/>
</dbReference>
<evidence type="ECO:0000256" key="1">
    <source>
        <dbReference type="ARBA" id="ARBA00022723"/>
    </source>
</evidence>
<keyword evidence="1" id="KW-0479">Metal-binding</keyword>
<name>A0A846MPJ5_9BACT</name>